<evidence type="ECO:0000313" key="5">
    <source>
        <dbReference type="EMBL" id="CAB4850410.1"/>
    </source>
</evidence>
<keyword evidence="1" id="KW-1133">Transmembrane helix</keyword>
<sequence length="567" mass="62542">MALNYKPSVLERIGGPWALTLRAYLWTSPISMIFQPIIEPGFWSGNESRLTWFAVCLIGHLVFGAYIFFANKFLVPNREDKPVSGILMILIGMIGGAIRGGTIGTLIPIFGLTGTNGIERLPFAIIIGGIWIVTTSLIMDAKYRYQRQLNELVNEQNSLIGQQRLYLAKFADAIPALSKPEYDLRNFKLQNIFRDLAVRAGADPGNWGLIARQVYSAVTDLIFVSKKPSRVSELPHEQFFSSRKDAFNVISRTPLFHIPTVFSLYLTLIVFSAARILPIKLAAFSLIIGMLVNLSILILSKKAIQRSKRNSSFIYINTFVVLALLAIIGPTFSRGGYVSVFELQVFAIAGTVIEVIWIVATGLLMLTQVNRQKIIDQASIENELLRLENQYWVSIYQQVTDANYSPMFTLNLVASDLSSYLDSDQPAKTRGAIEFASSLTAEIKAIRNSIDIFSIESEFDRIVATWGKETNILWTHTGVGCPELVARRAIPAIEILILKSLRYGQASLISIELVSSSNGVDFTVNDNGGPHGTAGAAIGIEILMDLTSGTYKSVRKGALTIATATLT</sequence>
<feature type="transmembrane region" description="Helical" evidence="1">
    <location>
        <begin position="345"/>
        <end position="366"/>
    </location>
</feature>
<proteinExistence type="predicted"/>
<feature type="transmembrane region" description="Helical" evidence="1">
    <location>
        <begin position="121"/>
        <end position="139"/>
    </location>
</feature>
<gene>
    <name evidence="4" type="ORF">UFOPK3037_01404</name>
    <name evidence="5" type="ORF">UFOPK3278_01233</name>
    <name evidence="2" type="ORF">UFOPK3406_01084</name>
    <name evidence="3" type="ORF">UFOPK3925_01292</name>
</gene>
<evidence type="ECO:0000313" key="2">
    <source>
        <dbReference type="EMBL" id="CAB4341998.1"/>
    </source>
</evidence>
<dbReference type="EMBL" id="CAESAD010000011">
    <property type="protein sequence ID" value="CAB4343827.1"/>
    <property type="molecule type" value="Genomic_DNA"/>
</dbReference>
<keyword evidence="1" id="KW-0812">Transmembrane</keyword>
<feature type="transmembrane region" description="Helical" evidence="1">
    <location>
        <begin position="21"/>
        <end position="38"/>
    </location>
</feature>
<feature type="transmembrane region" description="Helical" evidence="1">
    <location>
        <begin position="282"/>
        <end position="300"/>
    </location>
</feature>
<organism evidence="2">
    <name type="scientific">freshwater metagenome</name>
    <dbReference type="NCBI Taxonomy" id="449393"/>
    <lineage>
        <taxon>unclassified sequences</taxon>
        <taxon>metagenomes</taxon>
        <taxon>ecological metagenomes</taxon>
    </lineage>
</organism>
<name>A0A6J5ZKM9_9ZZZZ</name>
<evidence type="ECO:0000313" key="4">
    <source>
        <dbReference type="EMBL" id="CAB4812420.1"/>
    </source>
</evidence>
<dbReference type="EMBL" id="CAFBIX010000069">
    <property type="protein sequence ID" value="CAB4850410.1"/>
    <property type="molecule type" value="Genomic_DNA"/>
</dbReference>
<feature type="transmembrane region" description="Helical" evidence="1">
    <location>
        <begin position="255"/>
        <end position="276"/>
    </location>
</feature>
<feature type="transmembrane region" description="Helical" evidence="1">
    <location>
        <begin position="312"/>
        <end position="333"/>
    </location>
</feature>
<feature type="transmembrane region" description="Helical" evidence="1">
    <location>
        <begin position="86"/>
        <end position="109"/>
    </location>
</feature>
<reference evidence="2" key="1">
    <citation type="submission" date="2020-05" db="EMBL/GenBank/DDBJ databases">
        <authorList>
            <person name="Chiriac C."/>
            <person name="Salcher M."/>
            <person name="Ghai R."/>
            <person name="Kavagutti S V."/>
        </authorList>
    </citation>
    <scope>NUCLEOTIDE SEQUENCE</scope>
</reference>
<keyword evidence="1" id="KW-0472">Membrane</keyword>
<dbReference type="EMBL" id="CAESAI010000028">
    <property type="protein sequence ID" value="CAB4341998.1"/>
    <property type="molecule type" value="Genomic_DNA"/>
</dbReference>
<accession>A0A6J5ZKM9</accession>
<protein>
    <submittedName>
        <fullName evidence="2">Unannotated protein</fullName>
    </submittedName>
</protein>
<evidence type="ECO:0000256" key="1">
    <source>
        <dbReference type="SAM" id="Phobius"/>
    </source>
</evidence>
<dbReference type="EMBL" id="CAFAAO010000023">
    <property type="protein sequence ID" value="CAB4812420.1"/>
    <property type="molecule type" value="Genomic_DNA"/>
</dbReference>
<feature type="transmembrane region" description="Helical" evidence="1">
    <location>
        <begin position="50"/>
        <end position="74"/>
    </location>
</feature>
<dbReference type="AlphaFoldDB" id="A0A6J5ZKM9"/>
<evidence type="ECO:0000313" key="3">
    <source>
        <dbReference type="EMBL" id="CAB4343827.1"/>
    </source>
</evidence>